<proteinExistence type="predicted"/>
<accession>A0A0N8PSR2</accession>
<feature type="region of interest" description="Disordered" evidence="1">
    <location>
        <begin position="57"/>
        <end position="76"/>
    </location>
</feature>
<organism evidence="2 3">
    <name type="scientific">Kouleothrix aurantiaca</name>
    <dbReference type="NCBI Taxonomy" id="186479"/>
    <lineage>
        <taxon>Bacteria</taxon>
        <taxon>Bacillati</taxon>
        <taxon>Chloroflexota</taxon>
        <taxon>Chloroflexia</taxon>
        <taxon>Chloroflexales</taxon>
        <taxon>Roseiflexineae</taxon>
        <taxon>Roseiflexaceae</taxon>
        <taxon>Kouleothrix</taxon>
    </lineage>
</organism>
<reference evidence="2 3" key="1">
    <citation type="submission" date="2015-09" db="EMBL/GenBank/DDBJ databases">
        <title>Draft genome sequence of Kouleothrix aurantiaca JCM 19913.</title>
        <authorList>
            <person name="Hemp J."/>
        </authorList>
    </citation>
    <scope>NUCLEOTIDE SEQUENCE [LARGE SCALE GENOMIC DNA]</scope>
    <source>
        <strain evidence="2 3">COM-B</strain>
    </source>
</reference>
<dbReference type="EMBL" id="LJCR01000257">
    <property type="protein sequence ID" value="KPV53437.1"/>
    <property type="molecule type" value="Genomic_DNA"/>
</dbReference>
<dbReference type="Proteomes" id="UP000050509">
    <property type="component" value="Unassembled WGS sequence"/>
</dbReference>
<evidence type="ECO:0000313" key="2">
    <source>
        <dbReference type="EMBL" id="KPV53437.1"/>
    </source>
</evidence>
<dbReference type="AlphaFoldDB" id="A0A0N8PSR2"/>
<name>A0A0N8PSR2_9CHLR</name>
<gene>
    <name evidence="2" type="ORF">SE17_09645</name>
</gene>
<sequence>MRIAVVITREQYRWLLTLAAKNTPHLRAHALHTMGNDKLTAEDVAGALIEAAFIRAQSRQAGQEAPPESDPARRSD</sequence>
<evidence type="ECO:0000313" key="3">
    <source>
        <dbReference type="Proteomes" id="UP000050509"/>
    </source>
</evidence>
<protein>
    <submittedName>
        <fullName evidence="2">Uncharacterized protein</fullName>
    </submittedName>
</protein>
<keyword evidence="3" id="KW-1185">Reference proteome</keyword>
<comment type="caution">
    <text evidence="2">The sequence shown here is derived from an EMBL/GenBank/DDBJ whole genome shotgun (WGS) entry which is preliminary data.</text>
</comment>
<evidence type="ECO:0000256" key="1">
    <source>
        <dbReference type="SAM" id="MobiDB-lite"/>
    </source>
</evidence>